<proteinExistence type="predicted"/>
<name>A0A835PBI0_VANPL</name>
<feature type="region of interest" description="Disordered" evidence="1">
    <location>
        <begin position="245"/>
        <end position="281"/>
    </location>
</feature>
<feature type="compositionally biased region" description="Basic and acidic residues" evidence="1">
    <location>
        <begin position="245"/>
        <end position="271"/>
    </location>
</feature>
<sequence length="281" mass="32689">MKIEYQKKISLLNRKKKKGAETESLEKLKATVSHLHTRYIVDMQSLDSTVSEINNLRDHKLYPRLVELVDGMATMWEAMHTHHSDQYKLVAALRACDVSLAPRETSDQHHDITIQLWNVVREWNSQFQNLVTHQKEYIQALNSWLKLNIIPIESNLKEKVSSPAKVAKPPIQDLLRGWLSQLEKLPEASAKSAILSFSEVIHTIVILQDDELKLKERCEETRKEFIRKKRYFDEWRRRYMERKMAASARENEEGVGRSFERKGPHRGKEVCGGECGGEAEE</sequence>
<accession>A0A835PBI0</accession>
<evidence type="ECO:0000256" key="1">
    <source>
        <dbReference type="SAM" id="MobiDB-lite"/>
    </source>
</evidence>
<evidence type="ECO:0000259" key="2">
    <source>
        <dbReference type="Pfam" id="PF04782"/>
    </source>
</evidence>
<dbReference type="EMBL" id="JADCNL010000185">
    <property type="protein sequence ID" value="KAG0449473.1"/>
    <property type="molecule type" value="Genomic_DNA"/>
</dbReference>
<organism evidence="3 4">
    <name type="scientific">Vanilla planifolia</name>
    <name type="common">Vanilla</name>
    <dbReference type="NCBI Taxonomy" id="51239"/>
    <lineage>
        <taxon>Eukaryota</taxon>
        <taxon>Viridiplantae</taxon>
        <taxon>Streptophyta</taxon>
        <taxon>Embryophyta</taxon>
        <taxon>Tracheophyta</taxon>
        <taxon>Spermatophyta</taxon>
        <taxon>Magnoliopsida</taxon>
        <taxon>Liliopsida</taxon>
        <taxon>Asparagales</taxon>
        <taxon>Orchidaceae</taxon>
        <taxon>Vanilloideae</taxon>
        <taxon>Vanilleae</taxon>
        <taxon>Vanilla</taxon>
    </lineage>
</organism>
<dbReference type="PANTHER" id="PTHR21450">
    <property type="entry name" value="PROTEIN ALTERED PHOSPHATE STARVATION RESPONSE 1"/>
    <property type="match status" value="1"/>
</dbReference>
<evidence type="ECO:0000313" key="4">
    <source>
        <dbReference type="Proteomes" id="UP000636800"/>
    </source>
</evidence>
<reference evidence="3 4" key="1">
    <citation type="journal article" date="2020" name="Nat. Food">
        <title>A phased Vanilla planifolia genome enables genetic improvement of flavour and production.</title>
        <authorList>
            <person name="Hasing T."/>
            <person name="Tang H."/>
            <person name="Brym M."/>
            <person name="Khazi F."/>
            <person name="Huang T."/>
            <person name="Chambers A.H."/>
        </authorList>
    </citation>
    <scope>NUCLEOTIDE SEQUENCE [LARGE SCALE GENOMIC DNA]</scope>
    <source>
        <tissue evidence="3">Leaf</tissue>
    </source>
</reference>
<dbReference type="OrthoDB" id="36455at2759"/>
<keyword evidence="4" id="KW-1185">Reference proteome</keyword>
<comment type="caution">
    <text evidence="3">The sequence shown here is derived from an EMBL/GenBank/DDBJ whole genome shotgun (WGS) entry which is preliminary data.</text>
</comment>
<gene>
    <name evidence="3" type="ORF">HPP92_027345</name>
</gene>
<dbReference type="Pfam" id="PF04782">
    <property type="entry name" value="DUF632"/>
    <property type="match status" value="1"/>
</dbReference>
<dbReference type="Proteomes" id="UP000636800">
    <property type="component" value="Unassembled WGS sequence"/>
</dbReference>
<dbReference type="AlphaFoldDB" id="A0A835PBI0"/>
<dbReference type="InterPro" id="IPR006867">
    <property type="entry name" value="DUF632"/>
</dbReference>
<feature type="domain" description="DUF632" evidence="2">
    <location>
        <begin position="1"/>
        <end position="202"/>
    </location>
</feature>
<evidence type="ECO:0000313" key="3">
    <source>
        <dbReference type="EMBL" id="KAG0449473.1"/>
    </source>
</evidence>
<dbReference type="PANTHER" id="PTHR21450:SF7">
    <property type="entry name" value="DNA LIGASE (DUF630 AND DUF632)"/>
    <property type="match status" value="1"/>
</dbReference>
<protein>
    <recommendedName>
        <fullName evidence="2">DUF632 domain-containing protein</fullName>
    </recommendedName>
</protein>